<dbReference type="AlphaFoldDB" id="A0A7W6JVF4"/>
<dbReference type="Gene3D" id="3.40.50.300">
    <property type="entry name" value="P-loop containing nucleotide triphosphate hydrolases"/>
    <property type="match status" value="1"/>
</dbReference>
<organism evidence="1 2">
    <name type="scientific">Sphingomonas kyeonggiensis</name>
    <dbReference type="NCBI Taxonomy" id="1268553"/>
    <lineage>
        <taxon>Bacteria</taxon>
        <taxon>Pseudomonadati</taxon>
        <taxon>Pseudomonadota</taxon>
        <taxon>Alphaproteobacteria</taxon>
        <taxon>Sphingomonadales</taxon>
        <taxon>Sphingomonadaceae</taxon>
        <taxon>Sphingomonas</taxon>
    </lineage>
</organism>
<gene>
    <name evidence="1" type="ORF">GGR46_003859</name>
</gene>
<dbReference type="SUPFAM" id="SSF52540">
    <property type="entry name" value="P-loop containing nucleoside triphosphate hydrolases"/>
    <property type="match status" value="1"/>
</dbReference>
<dbReference type="Proteomes" id="UP000557392">
    <property type="component" value="Unassembled WGS sequence"/>
</dbReference>
<keyword evidence="2" id="KW-1185">Reference proteome</keyword>
<comment type="caution">
    <text evidence="1">The sequence shown here is derived from an EMBL/GenBank/DDBJ whole genome shotgun (WGS) entry which is preliminary data.</text>
</comment>
<sequence>MIATPPTPLDQFRTAVMADAEAQQYLAEPYDPAEFEARALAWATAHGIALAAADLAEANRSAPAPPMRTDRPPLGWLPVSFSSTPEPAVDWLHFADISPNTPFFQDAIREASYRPFNRLFRTATPIASLPGQADREAPTGFIFHMSRCGSTLVSQMLGAVPGHVSISEAPALDALLQCRFTDQEAHVDALRGLVHAHRRGAERLFVKLDSWHTRALPLLRRAFPRTPWIFLYRDPVEVIVSHLRQRGVQTVPGMVPLAWFDLLPEDANLPDRVFIARVLERICSAVIENGRENGLLVDYAELPEAFFERILPHFGIAPDAAAGAAMTAAAGNHSKTPGIRFHADAQTKQRAADAELRAIVERYLAPVFAQLEATRAAA</sequence>
<dbReference type="RefSeq" id="WP_183999597.1">
    <property type="nucleotide sequence ID" value="NZ_JACIEH010000003.1"/>
</dbReference>
<accession>A0A7W6JVF4</accession>
<dbReference type="Pfam" id="PF13469">
    <property type="entry name" value="Sulfotransfer_3"/>
    <property type="match status" value="1"/>
</dbReference>
<dbReference type="InterPro" id="IPR027417">
    <property type="entry name" value="P-loop_NTPase"/>
</dbReference>
<proteinExistence type="predicted"/>
<name>A0A7W6JVF4_9SPHN</name>
<dbReference type="EMBL" id="JACIEH010000003">
    <property type="protein sequence ID" value="MBB4100287.1"/>
    <property type="molecule type" value="Genomic_DNA"/>
</dbReference>
<evidence type="ECO:0000313" key="2">
    <source>
        <dbReference type="Proteomes" id="UP000557392"/>
    </source>
</evidence>
<evidence type="ECO:0008006" key="3">
    <source>
        <dbReference type="Google" id="ProtNLM"/>
    </source>
</evidence>
<evidence type="ECO:0000313" key="1">
    <source>
        <dbReference type="EMBL" id="MBB4100287.1"/>
    </source>
</evidence>
<protein>
    <recommendedName>
        <fullName evidence="3">Aspartyl beta-hydroxylase</fullName>
    </recommendedName>
</protein>
<reference evidence="1 2" key="1">
    <citation type="submission" date="2020-08" db="EMBL/GenBank/DDBJ databases">
        <title>Genomic Encyclopedia of Type Strains, Phase IV (KMG-IV): sequencing the most valuable type-strain genomes for metagenomic binning, comparative biology and taxonomic classification.</title>
        <authorList>
            <person name="Goeker M."/>
        </authorList>
    </citation>
    <scope>NUCLEOTIDE SEQUENCE [LARGE SCALE GENOMIC DNA]</scope>
    <source>
        <strain evidence="1 2">DSM 101806</strain>
    </source>
</reference>